<keyword evidence="2" id="KW-1185">Reference proteome</keyword>
<dbReference type="AlphaFoldDB" id="A0A6G0WUZ4"/>
<organism evidence="1 2">
    <name type="scientific">Aphanomyces euteiches</name>
    <dbReference type="NCBI Taxonomy" id="100861"/>
    <lineage>
        <taxon>Eukaryota</taxon>
        <taxon>Sar</taxon>
        <taxon>Stramenopiles</taxon>
        <taxon>Oomycota</taxon>
        <taxon>Saprolegniomycetes</taxon>
        <taxon>Saprolegniales</taxon>
        <taxon>Verrucalvaceae</taxon>
        <taxon>Aphanomyces</taxon>
    </lineage>
</organism>
<proteinExistence type="predicted"/>
<dbReference type="EMBL" id="VJMJ01000146">
    <property type="protein sequence ID" value="KAF0731267.1"/>
    <property type="molecule type" value="Genomic_DNA"/>
</dbReference>
<dbReference type="VEuPathDB" id="FungiDB:AeMF1_005550"/>
<evidence type="ECO:0000313" key="2">
    <source>
        <dbReference type="Proteomes" id="UP000481153"/>
    </source>
</evidence>
<dbReference type="Proteomes" id="UP000481153">
    <property type="component" value="Unassembled WGS sequence"/>
</dbReference>
<reference evidence="1 2" key="1">
    <citation type="submission" date="2019-07" db="EMBL/GenBank/DDBJ databases">
        <title>Genomics analysis of Aphanomyces spp. identifies a new class of oomycete effector associated with host adaptation.</title>
        <authorList>
            <person name="Gaulin E."/>
        </authorList>
    </citation>
    <scope>NUCLEOTIDE SEQUENCE [LARGE SCALE GENOMIC DNA]</scope>
    <source>
        <strain evidence="1 2">ATCC 201684</strain>
    </source>
</reference>
<name>A0A6G0WUZ4_9STRA</name>
<evidence type="ECO:0000313" key="1">
    <source>
        <dbReference type="EMBL" id="KAF0731267.1"/>
    </source>
</evidence>
<accession>A0A6G0WUZ4</accession>
<protein>
    <submittedName>
        <fullName evidence="1">Uncharacterized protein</fullName>
    </submittedName>
</protein>
<sequence>MMLKLEEEHWRALKLSADRDKRLVEIHAIADQQLERIDSDMLTLGLLDSCEDVNFVRHDVAKNYSEGVLCTKFKAASFSRIENAIWRALAFIHAKTSWQHSILRVPIDKDTAFIRTKYAMPNSKRSLESGLILKNQMLGPRTARMVLRSILDDDANLFDHDSIVWDQSVWYDAIWKQRQFMPSRIHIEKCDDETVVYKSLVRGNFFDFNLDDIENVSTMMNAVCFENPWKTELPLDTIAISTAPFEATFRTFQAALLDQLRKNADEV</sequence>
<comment type="caution">
    <text evidence="1">The sequence shown here is derived from an EMBL/GenBank/DDBJ whole genome shotgun (WGS) entry which is preliminary data.</text>
</comment>
<gene>
    <name evidence="1" type="ORF">Ae201684_011527</name>
</gene>